<feature type="compositionally biased region" description="Pro residues" evidence="1">
    <location>
        <begin position="156"/>
        <end position="165"/>
    </location>
</feature>
<proteinExistence type="predicted"/>
<feature type="compositionally biased region" description="Polar residues" evidence="1">
    <location>
        <begin position="36"/>
        <end position="45"/>
    </location>
</feature>
<feature type="compositionally biased region" description="Polar residues" evidence="1">
    <location>
        <begin position="118"/>
        <end position="148"/>
    </location>
</feature>
<feature type="compositionally biased region" description="Pro residues" evidence="1">
    <location>
        <begin position="185"/>
        <end position="198"/>
    </location>
</feature>
<feature type="compositionally biased region" description="Polar residues" evidence="1">
    <location>
        <begin position="218"/>
        <end position="238"/>
    </location>
</feature>
<feature type="compositionally biased region" description="Gly residues" evidence="1">
    <location>
        <begin position="68"/>
        <end position="81"/>
    </location>
</feature>
<feature type="compositionally biased region" description="Low complexity" evidence="1">
    <location>
        <begin position="47"/>
        <end position="67"/>
    </location>
</feature>
<feature type="region of interest" description="Disordered" evidence="1">
    <location>
        <begin position="1"/>
        <end position="260"/>
    </location>
</feature>
<evidence type="ECO:0000256" key="1">
    <source>
        <dbReference type="SAM" id="MobiDB-lite"/>
    </source>
</evidence>
<dbReference type="Proteomes" id="UP000054279">
    <property type="component" value="Unassembled WGS sequence"/>
</dbReference>
<feature type="compositionally biased region" description="Low complexity" evidence="1">
    <location>
        <begin position="108"/>
        <end position="117"/>
    </location>
</feature>
<protein>
    <submittedName>
        <fullName evidence="2">Uncharacterized protein</fullName>
    </submittedName>
</protein>
<dbReference type="AlphaFoldDB" id="A0A0C9VBA8"/>
<evidence type="ECO:0000313" key="3">
    <source>
        <dbReference type="Proteomes" id="UP000054279"/>
    </source>
</evidence>
<accession>A0A0C9VBA8</accession>
<keyword evidence="3" id="KW-1185">Reference proteome</keyword>
<name>A0A0C9VBA8_SPHS4</name>
<evidence type="ECO:0000313" key="2">
    <source>
        <dbReference type="EMBL" id="KIJ44259.1"/>
    </source>
</evidence>
<dbReference type="EMBL" id="KN837118">
    <property type="protein sequence ID" value="KIJ44259.1"/>
    <property type="molecule type" value="Genomic_DNA"/>
</dbReference>
<sequence length="260" mass="26525">MGGAPTPLPKSALRNGGRRSLSAERAYAPARPSPLAQGSTPSQSIGRRASMRSPSPSMYSRSPTPNGQGQGVGPGYTGSGGALLNVKPNMRGGRRNSAPSAVASEVIQQTQAQYQGQGPSPSQAQMAARTGSTPLTVHISSPSQTSLTLAVASSTPMPPSPPPASTFPRSARRTSTSTKQFPSSVIPPAPQVPPPSPPATAITHGLSVPPSAMRQSGDRSSVSMLTSTAPSAYSQEGTASDIEPVRPPVQLDMMGRPGGR</sequence>
<dbReference type="HOGENOM" id="CLU_1070273_0_0_1"/>
<organism evidence="2 3">
    <name type="scientific">Sphaerobolus stellatus (strain SS14)</name>
    <dbReference type="NCBI Taxonomy" id="990650"/>
    <lineage>
        <taxon>Eukaryota</taxon>
        <taxon>Fungi</taxon>
        <taxon>Dikarya</taxon>
        <taxon>Basidiomycota</taxon>
        <taxon>Agaricomycotina</taxon>
        <taxon>Agaricomycetes</taxon>
        <taxon>Phallomycetidae</taxon>
        <taxon>Geastrales</taxon>
        <taxon>Sphaerobolaceae</taxon>
        <taxon>Sphaerobolus</taxon>
    </lineage>
</organism>
<gene>
    <name evidence="2" type="ORF">M422DRAFT_252269</name>
</gene>
<reference evidence="2 3" key="1">
    <citation type="submission" date="2014-06" db="EMBL/GenBank/DDBJ databases">
        <title>Evolutionary Origins and Diversification of the Mycorrhizal Mutualists.</title>
        <authorList>
            <consortium name="DOE Joint Genome Institute"/>
            <consortium name="Mycorrhizal Genomics Consortium"/>
            <person name="Kohler A."/>
            <person name="Kuo A."/>
            <person name="Nagy L.G."/>
            <person name="Floudas D."/>
            <person name="Copeland A."/>
            <person name="Barry K.W."/>
            <person name="Cichocki N."/>
            <person name="Veneault-Fourrey C."/>
            <person name="LaButti K."/>
            <person name="Lindquist E.A."/>
            <person name="Lipzen A."/>
            <person name="Lundell T."/>
            <person name="Morin E."/>
            <person name="Murat C."/>
            <person name="Riley R."/>
            <person name="Ohm R."/>
            <person name="Sun H."/>
            <person name="Tunlid A."/>
            <person name="Henrissat B."/>
            <person name="Grigoriev I.V."/>
            <person name="Hibbett D.S."/>
            <person name="Martin F."/>
        </authorList>
    </citation>
    <scope>NUCLEOTIDE SEQUENCE [LARGE SCALE GENOMIC DNA]</scope>
    <source>
        <strain evidence="2 3">SS14</strain>
    </source>
</reference>